<reference evidence="2 3" key="1">
    <citation type="submission" date="2021-02" db="EMBL/GenBank/DDBJ databases">
        <title>Leptospira ainlahdjerensis sp. nov., Leptospira ainazelensis sp. nov., Leptospira abararensis sp. nov. and Leptospira chreensis sp. nov., four new species isolated from water sources in Algeria.</title>
        <authorList>
            <person name="Amara Korba A."/>
            <person name="Kainiu M."/>
            <person name="Vincent A.T."/>
            <person name="Mariet J.-F."/>
            <person name="Veyrier F.J."/>
            <person name="Goarant C."/>
            <person name="Picardeau M."/>
        </authorList>
    </citation>
    <scope>NUCLEOTIDE SEQUENCE [LARGE SCALE GENOMIC DNA]</scope>
    <source>
        <strain evidence="2 3">201903070</strain>
    </source>
</reference>
<feature type="region of interest" description="Disordered" evidence="1">
    <location>
        <begin position="205"/>
        <end position="228"/>
    </location>
</feature>
<keyword evidence="3" id="KW-1185">Reference proteome</keyword>
<comment type="caution">
    <text evidence="2">The sequence shown here is derived from an EMBL/GenBank/DDBJ whole genome shotgun (WGS) entry which is preliminary data.</text>
</comment>
<evidence type="ECO:0000313" key="2">
    <source>
        <dbReference type="EMBL" id="MBM9579218.1"/>
    </source>
</evidence>
<evidence type="ECO:0000313" key="3">
    <source>
        <dbReference type="Proteomes" id="UP000724686"/>
    </source>
</evidence>
<dbReference type="NCBIfam" id="NF047529">
    <property type="entry name" value="SrpA"/>
    <property type="match status" value="1"/>
</dbReference>
<protein>
    <submittedName>
        <fullName evidence="2">Uncharacterized protein</fullName>
    </submittedName>
</protein>
<organism evidence="2 3">
    <name type="scientific">Leptospira ainlahdjerensis</name>
    <dbReference type="NCBI Taxonomy" id="2810033"/>
    <lineage>
        <taxon>Bacteria</taxon>
        <taxon>Pseudomonadati</taxon>
        <taxon>Spirochaetota</taxon>
        <taxon>Spirochaetia</taxon>
        <taxon>Leptospirales</taxon>
        <taxon>Leptospiraceae</taxon>
        <taxon>Leptospira</taxon>
    </lineage>
</organism>
<dbReference type="EMBL" id="JAFFPU010000075">
    <property type="protein sequence ID" value="MBM9579218.1"/>
    <property type="molecule type" value="Genomic_DNA"/>
</dbReference>
<gene>
    <name evidence="2" type="ORF">JWG45_18905</name>
</gene>
<name>A0ABS2UHZ2_9LEPT</name>
<evidence type="ECO:0000256" key="1">
    <source>
        <dbReference type="SAM" id="MobiDB-lite"/>
    </source>
</evidence>
<sequence length="245" mass="27764">MDQQTSTLFEKTVEIPEEERTQYDRIGIIARSFGYYFDPQDVPENSYRYLNLIMNPAFDPNGLPIYQRGEVIAEIFTNACPAEFITSPGYYFSANYDYDRTQCFGDGVRIDSSSGNFLLTSTTVDFFTNANYANRNRPLNALVNDPMGTKILKFKTSPEIDNLATTDPYILVVDYKTSDSGQNVLQIDLALDKVLFWDSPDTNNTFSPQSDANDRPNATNGTDNLQNSARKNLVFRLPTIKSKLR</sequence>
<accession>A0ABS2UHZ2</accession>
<proteinExistence type="predicted"/>
<dbReference type="Proteomes" id="UP000724686">
    <property type="component" value="Unassembled WGS sequence"/>
</dbReference>